<accession>C5LZH8</accession>
<evidence type="ECO:0000256" key="1">
    <source>
        <dbReference type="SAM" id="MobiDB-lite"/>
    </source>
</evidence>
<feature type="compositionally biased region" description="Acidic residues" evidence="1">
    <location>
        <begin position="17"/>
        <end position="41"/>
    </location>
</feature>
<dbReference type="RefSeq" id="XP_002765147.1">
    <property type="nucleotide sequence ID" value="XM_002765101.1"/>
</dbReference>
<dbReference type="AlphaFoldDB" id="C5LZH8"/>
<reference evidence="2 3" key="1">
    <citation type="submission" date="2008-07" db="EMBL/GenBank/DDBJ databases">
        <authorList>
            <person name="El-Sayed N."/>
            <person name="Caler E."/>
            <person name="Inman J."/>
            <person name="Amedeo P."/>
            <person name="Hass B."/>
            <person name="Wortman J."/>
        </authorList>
    </citation>
    <scope>NUCLEOTIDE SEQUENCE [LARGE SCALE GENOMIC DNA]</scope>
    <source>
        <strain evidence="3">ATCC 50983 / TXsc</strain>
    </source>
</reference>
<evidence type="ECO:0000313" key="3">
    <source>
        <dbReference type="Proteomes" id="UP000007800"/>
    </source>
</evidence>
<protein>
    <submittedName>
        <fullName evidence="2">Uncharacterized protein</fullName>
    </submittedName>
</protein>
<dbReference type="EMBL" id="GG686870">
    <property type="protein sequence ID" value="EEQ97864.1"/>
    <property type="molecule type" value="Genomic_DNA"/>
</dbReference>
<feature type="region of interest" description="Disordered" evidence="1">
    <location>
        <begin position="1"/>
        <end position="76"/>
    </location>
</feature>
<organism evidence="3">
    <name type="scientific">Perkinsus marinus (strain ATCC 50983 / TXsc)</name>
    <dbReference type="NCBI Taxonomy" id="423536"/>
    <lineage>
        <taxon>Eukaryota</taxon>
        <taxon>Sar</taxon>
        <taxon>Alveolata</taxon>
        <taxon>Perkinsozoa</taxon>
        <taxon>Perkinsea</taxon>
        <taxon>Perkinsida</taxon>
        <taxon>Perkinsidae</taxon>
        <taxon>Perkinsus</taxon>
    </lineage>
</organism>
<feature type="non-terminal residue" evidence="2">
    <location>
        <position position="76"/>
    </location>
</feature>
<evidence type="ECO:0000313" key="2">
    <source>
        <dbReference type="EMBL" id="EEQ97864.1"/>
    </source>
</evidence>
<name>C5LZH8_PERM5</name>
<dbReference type="Proteomes" id="UP000007800">
    <property type="component" value="Unassembled WGS sequence"/>
</dbReference>
<keyword evidence="3" id="KW-1185">Reference proteome</keyword>
<dbReference type="InParanoid" id="C5LZH8"/>
<sequence>MGKSKGGKKKQQQQQKEEEEGDETVVSEELSEEVMEGDDSPVEYLEVDAGSSQEVPTAVGEEETSEVKSAAPVVEK</sequence>
<dbReference type="GeneID" id="9037601"/>
<proteinExistence type="predicted"/>
<gene>
    <name evidence="2" type="ORF">Pmar_PMAR005645</name>
</gene>
<feature type="compositionally biased region" description="Basic residues" evidence="1">
    <location>
        <begin position="1"/>
        <end position="11"/>
    </location>
</feature>